<gene>
    <name evidence="2" type="ORF">CCE28_15675</name>
</gene>
<feature type="transmembrane region" description="Helical" evidence="1">
    <location>
        <begin position="20"/>
        <end position="42"/>
    </location>
</feature>
<protein>
    <submittedName>
        <fullName evidence="2">Flp family type IVb pilin</fullName>
    </submittedName>
</protein>
<keyword evidence="1" id="KW-1133">Transmembrane helix</keyword>
<dbReference type="AlphaFoldDB" id="A0A267MFP9"/>
<keyword evidence="1" id="KW-0472">Membrane</keyword>
<comment type="caution">
    <text evidence="2">The sequence shown here is derived from an EMBL/GenBank/DDBJ whole genome shotgun (WGS) entry which is preliminary data.</text>
</comment>
<evidence type="ECO:0000313" key="3">
    <source>
        <dbReference type="Proteomes" id="UP000216024"/>
    </source>
</evidence>
<dbReference type="Proteomes" id="UP000216024">
    <property type="component" value="Unassembled WGS sequence"/>
</dbReference>
<reference evidence="2 3" key="1">
    <citation type="submission" date="2017-06" db="EMBL/GenBank/DDBJ databases">
        <title>Draft genome sequence of anaerobic fermentative bacterium Anaeromicrobium sediminis DY2726D isolated from West Pacific Ocean sediments.</title>
        <authorList>
            <person name="Zeng X."/>
        </authorList>
    </citation>
    <scope>NUCLEOTIDE SEQUENCE [LARGE SCALE GENOMIC DNA]</scope>
    <source>
        <strain evidence="2 3">DY2726D</strain>
    </source>
</reference>
<name>A0A267MFP9_9FIRM</name>
<keyword evidence="1" id="KW-0812">Transmembrane</keyword>
<sequence>MLKKLKGLITEEKGQGMTEYGLILGVIAVAVLAVIGLFGTSIENMFKDTLEKVEKPTSTES</sequence>
<accession>A0A267MFP9</accession>
<organism evidence="2 3">
    <name type="scientific">Anaeromicrobium sediminis</name>
    <dbReference type="NCBI Taxonomy" id="1478221"/>
    <lineage>
        <taxon>Bacteria</taxon>
        <taxon>Bacillati</taxon>
        <taxon>Bacillota</taxon>
        <taxon>Clostridia</taxon>
        <taxon>Peptostreptococcales</taxon>
        <taxon>Thermotaleaceae</taxon>
        <taxon>Anaeromicrobium</taxon>
    </lineage>
</organism>
<keyword evidence="3" id="KW-1185">Reference proteome</keyword>
<evidence type="ECO:0000256" key="1">
    <source>
        <dbReference type="SAM" id="Phobius"/>
    </source>
</evidence>
<proteinExistence type="predicted"/>
<dbReference type="EMBL" id="NIBG01000016">
    <property type="protein sequence ID" value="PAB58376.1"/>
    <property type="molecule type" value="Genomic_DNA"/>
</dbReference>
<evidence type="ECO:0000313" key="2">
    <source>
        <dbReference type="EMBL" id="PAB58376.1"/>
    </source>
</evidence>